<dbReference type="EMBL" id="CAJJDP010000003">
    <property type="protein sequence ID" value="CAD8133363.1"/>
    <property type="molecule type" value="Genomic_DNA"/>
</dbReference>
<dbReference type="OMA" id="QQYFSKF"/>
<gene>
    <name evidence="1" type="ORF">POCTA_138.1.T0040418</name>
</gene>
<dbReference type="OrthoDB" id="307598at2759"/>
<proteinExistence type="predicted"/>
<evidence type="ECO:0000313" key="2">
    <source>
        <dbReference type="Proteomes" id="UP000683925"/>
    </source>
</evidence>
<evidence type="ECO:0000313" key="1">
    <source>
        <dbReference type="EMBL" id="CAD8133363.1"/>
    </source>
</evidence>
<name>A0A8S1S1C5_PAROT</name>
<keyword evidence="2" id="KW-1185">Reference proteome</keyword>
<accession>A0A8S1S1C5</accession>
<sequence length="459" mass="55233">MSNMSEYSQFQSEISQFQSKLTISDKDNFKFCYNNYKTLKQQIIKAQQYFSKFNFLLEFYDLLEQFQSDKQIEEYMKLYYPLIPILFNNQIYSGILEESLFQEEEIEKLIRFTNNLKSLEGIEQINQIFKNPNDLKLRSSIQRHSIYSNNEQQICRIPYQVCYAYFYSFHLKFQQNGLYTCYQNYNKLKIALGKIKELFMQERKLYKLMDININNLKSLKIPKLKLIDLNMNSEQIKQSFKQKIHFFQFDNIEIEYLQKFSVFANCIANHNFGKKNYFELSKTTVSHNNLLQITSQGDDYVIQFELKDLEKNEILYKFQLKSRGLIDFQFSENTKYFYILQSFVFTLYEVVNTSEILNLEINLDYQEERYVNARFYQNDTKLILLSDLYIKLLSFNGSKFQLGKIFNIYNITLINEIQIIQQQNSKDNIIEIKGRLNTKNSIYLQINEDCGQLIKYFIF</sequence>
<dbReference type="Proteomes" id="UP000683925">
    <property type="component" value="Unassembled WGS sequence"/>
</dbReference>
<reference evidence="1" key="1">
    <citation type="submission" date="2021-01" db="EMBL/GenBank/DDBJ databases">
        <authorList>
            <consortium name="Genoscope - CEA"/>
            <person name="William W."/>
        </authorList>
    </citation>
    <scope>NUCLEOTIDE SEQUENCE</scope>
</reference>
<protein>
    <submittedName>
        <fullName evidence="1">Uncharacterized protein</fullName>
    </submittedName>
</protein>
<comment type="caution">
    <text evidence="1">The sequence shown here is derived from an EMBL/GenBank/DDBJ whole genome shotgun (WGS) entry which is preliminary data.</text>
</comment>
<dbReference type="AlphaFoldDB" id="A0A8S1S1C5"/>
<organism evidence="1 2">
    <name type="scientific">Paramecium octaurelia</name>
    <dbReference type="NCBI Taxonomy" id="43137"/>
    <lineage>
        <taxon>Eukaryota</taxon>
        <taxon>Sar</taxon>
        <taxon>Alveolata</taxon>
        <taxon>Ciliophora</taxon>
        <taxon>Intramacronucleata</taxon>
        <taxon>Oligohymenophorea</taxon>
        <taxon>Peniculida</taxon>
        <taxon>Parameciidae</taxon>
        <taxon>Paramecium</taxon>
    </lineage>
</organism>